<dbReference type="Gene3D" id="3.40.50.2020">
    <property type="match status" value="1"/>
</dbReference>
<organism evidence="1 2">
    <name type="scientific">Streptomyces virginiae</name>
    <name type="common">Streptomyces cinnamonensis</name>
    <dbReference type="NCBI Taxonomy" id="1961"/>
    <lineage>
        <taxon>Bacteria</taxon>
        <taxon>Bacillati</taxon>
        <taxon>Actinomycetota</taxon>
        <taxon>Actinomycetes</taxon>
        <taxon>Kitasatosporales</taxon>
        <taxon>Streptomycetaceae</taxon>
        <taxon>Streptomyces</taxon>
    </lineage>
</organism>
<dbReference type="Gene3D" id="3.40.50.1000">
    <property type="entry name" value="HAD superfamily/HAD-like"/>
    <property type="match status" value="1"/>
</dbReference>
<dbReference type="GO" id="GO:0016787">
    <property type="term" value="F:hydrolase activity"/>
    <property type="evidence" value="ECO:0007669"/>
    <property type="project" value="UniProtKB-KW"/>
</dbReference>
<dbReference type="Proteomes" id="UP001432039">
    <property type="component" value="Chromosome"/>
</dbReference>
<sequence>MITAAAVGAGMDEKNTVRAVAIDHKAVLRSPGRAHDGIADFLQWLDEHNISFVLLTTDSLDAEATLKAAGLPAPALHLCRDDIPGRPARGSGAWLLTVADRLKLRTNQIALVGTSEWDWRTGINAGVVHVHARWASHVRDNKGMLTLSADEPADAGELLEHFLLDEPRWAFSHDDTARSLKIRSLLPPNVRFPQAPGRTFELQDVFTRGRTITVGTQDARDILMLRLLSSAYLDGTLPHRSLFCVYPSSSPGQVSQQLAGFLTNAKVLVGSYYREDLLERVTRAPDTSLERVKRNRGQATTADISIAAQARTVRINPKYRGKIKGKTVVIFDDFTTEGTSIEWARTLLASAEVAQVIALTIGKYGSRHTSYQLRPGTAINPFTVNDVTVADFVNTTGTGGAGEGPTESLTTTMNHFVISAQGAEAMASDAALRRPIPAGSRWPMSSCLDMRQEHLAEMLTDIQPVYPLAWRAEEFVPEGEDRVTALWWITLPGQAAEQWYDTDEAERLLATICKVAGVIWYPAGDRGEASPA</sequence>
<dbReference type="InterPro" id="IPR023214">
    <property type="entry name" value="HAD_sf"/>
</dbReference>
<dbReference type="InterPro" id="IPR029057">
    <property type="entry name" value="PRTase-like"/>
</dbReference>
<protein>
    <submittedName>
        <fullName evidence="1">Phosphoribosyltransferase</fullName>
    </submittedName>
</protein>
<reference evidence="1" key="1">
    <citation type="submission" date="2022-10" db="EMBL/GenBank/DDBJ databases">
        <title>The complete genomes of actinobacterial strains from the NBC collection.</title>
        <authorList>
            <person name="Joergensen T.S."/>
            <person name="Alvarez Arevalo M."/>
            <person name="Sterndorff E.B."/>
            <person name="Faurdal D."/>
            <person name="Vuksanovic O."/>
            <person name="Mourched A.-S."/>
            <person name="Charusanti P."/>
            <person name="Shaw S."/>
            <person name="Blin K."/>
            <person name="Weber T."/>
        </authorList>
    </citation>
    <scope>NUCLEOTIDE SEQUENCE</scope>
    <source>
        <strain evidence="1">NBC_00248</strain>
    </source>
</reference>
<dbReference type="CDD" id="cd06223">
    <property type="entry name" value="PRTases_typeI"/>
    <property type="match status" value="1"/>
</dbReference>
<keyword evidence="1" id="KW-0808">Transferase</keyword>
<dbReference type="InterPro" id="IPR036412">
    <property type="entry name" value="HAD-like_sf"/>
</dbReference>
<dbReference type="SUPFAM" id="SSF53271">
    <property type="entry name" value="PRTase-like"/>
    <property type="match status" value="1"/>
</dbReference>
<keyword evidence="2" id="KW-1185">Reference proteome</keyword>
<evidence type="ECO:0000313" key="2">
    <source>
        <dbReference type="Proteomes" id="UP001432039"/>
    </source>
</evidence>
<dbReference type="SUPFAM" id="SSF56784">
    <property type="entry name" value="HAD-like"/>
    <property type="match status" value="1"/>
</dbReference>
<proteinExistence type="predicted"/>
<accession>A0ABZ1TNF9</accession>
<keyword evidence="1" id="KW-0328">Glycosyltransferase</keyword>
<dbReference type="RefSeq" id="WP_328965580.1">
    <property type="nucleotide sequence ID" value="NZ_CP108090.1"/>
</dbReference>
<name>A0ABZ1TNF9_STRVG</name>
<keyword evidence="1" id="KW-0378">Hydrolase</keyword>
<dbReference type="GO" id="GO:0016757">
    <property type="term" value="F:glycosyltransferase activity"/>
    <property type="evidence" value="ECO:0007669"/>
    <property type="project" value="UniProtKB-KW"/>
</dbReference>
<evidence type="ECO:0000313" key="1">
    <source>
        <dbReference type="EMBL" id="WUQ17360.1"/>
    </source>
</evidence>
<dbReference type="EMBL" id="CP108090">
    <property type="protein sequence ID" value="WUQ17360.1"/>
    <property type="molecule type" value="Genomic_DNA"/>
</dbReference>
<gene>
    <name evidence="1" type="ORF">OG517_41610</name>
</gene>
<dbReference type="InterPro" id="IPR000836">
    <property type="entry name" value="PRTase_dom"/>
</dbReference>